<keyword evidence="6" id="KW-1185">Reference proteome</keyword>
<dbReference type="GO" id="GO:0004609">
    <property type="term" value="F:phosphatidylserine decarboxylase activity"/>
    <property type="evidence" value="ECO:0007669"/>
    <property type="project" value="InterPro"/>
</dbReference>
<keyword evidence="3" id="KW-0456">Lyase</keyword>
<dbReference type="Proteomes" id="UP000000602">
    <property type="component" value="Chromosome"/>
</dbReference>
<dbReference type="InterPro" id="IPR003817">
    <property type="entry name" value="PS_Dcarbxylase"/>
</dbReference>
<evidence type="ECO:0000256" key="3">
    <source>
        <dbReference type="ARBA" id="ARBA00023239"/>
    </source>
</evidence>
<evidence type="ECO:0000256" key="2">
    <source>
        <dbReference type="ARBA" id="ARBA00023145"/>
    </source>
</evidence>
<dbReference type="PANTHER" id="PTHR10067">
    <property type="entry name" value="PHOSPHATIDYLSERINE DECARBOXYLASE"/>
    <property type="match status" value="1"/>
</dbReference>
<dbReference type="KEGG" id="dps:DP0234"/>
<evidence type="ECO:0000313" key="5">
    <source>
        <dbReference type="EMBL" id="CAG34963.1"/>
    </source>
</evidence>
<dbReference type="OrthoDB" id="9802030at2"/>
<dbReference type="GO" id="GO:0008654">
    <property type="term" value="P:phospholipid biosynthetic process"/>
    <property type="evidence" value="ECO:0007669"/>
    <property type="project" value="InterPro"/>
</dbReference>
<organism evidence="5 6">
    <name type="scientific">Desulfotalea psychrophila (strain LSv54 / DSM 12343)</name>
    <dbReference type="NCBI Taxonomy" id="177439"/>
    <lineage>
        <taxon>Bacteria</taxon>
        <taxon>Pseudomonadati</taxon>
        <taxon>Thermodesulfobacteriota</taxon>
        <taxon>Desulfobulbia</taxon>
        <taxon>Desulfobulbales</taxon>
        <taxon>Desulfocapsaceae</taxon>
        <taxon>Desulfotalea</taxon>
    </lineage>
</organism>
<dbReference type="eggNOG" id="COG0688">
    <property type="taxonomic scope" value="Bacteria"/>
</dbReference>
<name>Q6ARR2_DESPS</name>
<dbReference type="Pfam" id="PF02666">
    <property type="entry name" value="PS_Dcarbxylase"/>
    <property type="match status" value="1"/>
</dbReference>
<sequence>MKMLFKKKERVVLGHRALFGILFFLLFTVSFSSFNNDAFAEAKYSPVVQKLLVLYEANPEVLDKALAVAITPATGQCSVSPVTGKPFCWNGKSVNDLLDFFEGWLNFTPTPQNDGFDNYQLFYDLCYNNNYALQFVRTEPWLSWTRDFTKARGEKMDGPVKPEIIQKWKEFLGSHWNDYVIPEGGFTSFNQFFIRKIKAEKRPVFGDDTILVAPADSVVNAINFNLSATTKISTKYSENLNVRELLDGSKYADTFSGGTAISCVLLPTVYHRYHAPVGGTVIESRSVDGTSFGLAGDVDSFFNNGNFGGNKTKFGVFGTYHRGYYIIQTEKYGLVGMISVGLDDVNSINFASGFADIPKKSPAKIVKKGQRLGYFAYGGSLVILLFEPNVFPGLKISQGQQLGILNKIQSDE</sequence>
<dbReference type="EMBL" id="CR522870">
    <property type="protein sequence ID" value="CAG34963.1"/>
    <property type="molecule type" value="Genomic_DNA"/>
</dbReference>
<dbReference type="AlphaFoldDB" id="Q6ARR2"/>
<gene>
    <name evidence="5" type="ordered locus">DP0234</name>
</gene>
<keyword evidence="4" id="KW-0670">Pyruvate</keyword>
<evidence type="ECO:0000256" key="1">
    <source>
        <dbReference type="ARBA" id="ARBA00022793"/>
    </source>
</evidence>
<accession>Q6ARR2</accession>
<keyword evidence="1" id="KW-0210">Decarboxylase</keyword>
<keyword evidence="2" id="KW-0865">Zymogen</keyword>
<protein>
    <submittedName>
        <fullName evidence="5">Related to phosphatidylserine decarboxylase, proenzyme</fullName>
    </submittedName>
</protein>
<dbReference type="STRING" id="177439.DP0234"/>
<reference evidence="6" key="1">
    <citation type="journal article" date="2004" name="Environ. Microbiol.">
        <title>The genome of Desulfotalea psychrophila, a sulfate-reducing bacterium from permanently cold Arctic sediments.</title>
        <authorList>
            <person name="Rabus R."/>
            <person name="Ruepp A."/>
            <person name="Frickey T."/>
            <person name="Rattei T."/>
            <person name="Fartmann B."/>
            <person name="Stark M."/>
            <person name="Bauer M."/>
            <person name="Zibat A."/>
            <person name="Lombardot T."/>
            <person name="Becker I."/>
            <person name="Amann J."/>
            <person name="Gellner K."/>
            <person name="Teeling H."/>
            <person name="Leuschner W.D."/>
            <person name="Gloeckner F.-O."/>
            <person name="Lupas A.N."/>
            <person name="Amann R."/>
            <person name="Klenk H.-P."/>
        </authorList>
    </citation>
    <scope>NUCLEOTIDE SEQUENCE [LARGE SCALE GENOMIC DNA]</scope>
    <source>
        <strain evidence="6">DSM 12343 / LSv54</strain>
    </source>
</reference>
<evidence type="ECO:0000256" key="4">
    <source>
        <dbReference type="ARBA" id="ARBA00023317"/>
    </source>
</evidence>
<evidence type="ECO:0000313" key="6">
    <source>
        <dbReference type="Proteomes" id="UP000000602"/>
    </source>
</evidence>
<dbReference type="HOGENOM" id="CLU_043148_1_1_7"/>
<proteinExistence type="predicted"/>